<sequence length="303" mass="31673" precursor="true">MPSPPVRIAHWPSGGRQKIVLRTVRMSLPVLLAVLCAAFLHAGWNAIIKVGTSKVSAMVILSVAEVPIGLAVAVTRPWPAAEVWPWVLAAGCCHFAYKSFLTFAYEHGDLSRVYPIARGAAPMVVALVGAATLPDVVSAGQYAGIAVLGAGILLMARGVFTSGEERRLLPLALGSAAATACYTMIDGLGARVSGDAVAYVAWVFVADGILFGVGMVAWKGRALLRVDRKAWAAGTLACAASYGAYAISIWAMTVAPIAVVAALRETSILFAVLIGWLVFGERMTRDKAVAAGLIVAGVMLTRL</sequence>
<evidence type="ECO:0000313" key="13">
    <source>
        <dbReference type="EMBL" id="ABP69404.1"/>
    </source>
</evidence>
<feature type="transmembrane region" description="Helical" evidence="11">
    <location>
        <begin position="230"/>
        <end position="251"/>
    </location>
</feature>
<keyword evidence="6 11" id="KW-0812">Transmembrane</keyword>
<keyword evidence="7" id="KW-0448">Lipopolysaccharide biosynthesis</keyword>
<evidence type="ECO:0000256" key="9">
    <source>
        <dbReference type="ARBA" id="ARBA00023098"/>
    </source>
</evidence>
<evidence type="ECO:0000256" key="4">
    <source>
        <dbReference type="ARBA" id="ARBA00022519"/>
    </source>
</evidence>
<dbReference type="AlphaFoldDB" id="A4WPU0"/>
<keyword evidence="10 11" id="KW-0472">Membrane</keyword>
<feature type="domain" description="EamA" evidence="12">
    <location>
        <begin position="171"/>
        <end position="301"/>
    </location>
</feature>
<evidence type="ECO:0000256" key="7">
    <source>
        <dbReference type="ARBA" id="ARBA00022985"/>
    </source>
</evidence>
<evidence type="ECO:0000256" key="6">
    <source>
        <dbReference type="ARBA" id="ARBA00022692"/>
    </source>
</evidence>
<feature type="transmembrane region" description="Helical" evidence="11">
    <location>
        <begin position="139"/>
        <end position="156"/>
    </location>
</feature>
<dbReference type="GO" id="GO:0022857">
    <property type="term" value="F:transmembrane transporter activity"/>
    <property type="evidence" value="ECO:0007669"/>
    <property type="project" value="InterPro"/>
</dbReference>
<keyword evidence="2" id="KW-1003">Cell membrane</keyword>
<dbReference type="HOGENOM" id="CLU_060016_3_0_5"/>
<dbReference type="SUPFAM" id="SSF103481">
    <property type="entry name" value="Multidrug resistance efflux transporter EmrE"/>
    <property type="match status" value="2"/>
</dbReference>
<feature type="transmembrane region" description="Helical" evidence="11">
    <location>
        <begin position="116"/>
        <end position="133"/>
    </location>
</feature>
<feature type="transmembrane region" description="Helical" evidence="11">
    <location>
        <begin position="26"/>
        <end position="48"/>
    </location>
</feature>
<feature type="transmembrane region" description="Helical" evidence="11">
    <location>
        <begin position="197"/>
        <end position="218"/>
    </location>
</feature>
<evidence type="ECO:0000256" key="8">
    <source>
        <dbReference type="ARBA" id="ARBA00022989"/>
    </source>
</evidence>
<evidence type="ECO:0000256" key="11">
    <source>
        <dbReference type="SAM" id="Phobius"/>
    </source>
</evidence>
<evidence type="ECO:0000256" key="1">
    <source>
        <dbReference type="ARBA" id="ARBA00004651"/>
    </source>
</evidence>
<dbReference type="PANTHER" id="PTHR30561:SF9">
    <property type="entry name" value="4-AMINO-4-DEOXY-L-ARABINOSE-PHOSPHOUNDECAPRENOL FLIPPASE SUBUNIT ARNF-RELATED"/>
    <property type="match status" value="1"/>
</dbReference>
<dbReference type="InterPro" id="IPR000390">
    <property type="entry name" value="Small_drug/metabolite_transptr"/>
</dbReference>
<dbReference type="Pfam" id="PF00892">
    <property type="entry name" value="EamA"/>
    <property type="match status" value="1"/>
</dbReference>
<feature type="transmembrane region" description="Helical" evidence="11">
    <location>
        <begin position="55"/>
        <end position="74"/>
    </location>
</feature>
<dbReference type="eggNOG" id="COG0697">
    <property type="taxonomic scope" value="Bacteria"/>
</dbReference>
<dbReference type="GO" id="GO:0009103">
    <property type="term" value="P:lipopolysaccharide biosynthetic process"/>
    <property type="evidence" value="ECO:0007669"/>
    <property type="project" value="UniProtKB-KW"/>
</dbReference>
<name>A4WPU0_CERS5</name>
<dbReference type="Gene3D" id="1.10.3730.20">
    <property type="match status" value="2"/>
</dbReference>
<keyword evidence="5" id="KW-0441">Lipid A biosynthesis</keyword>
<reference evidence="13" key="1">
    <citation type="submission" date="2007-04" db="EMBL/GenBank/DDBJ databases">
        <title>Complete sequence of chromosome of Rhodobacter sphaeroides ATCC 17025.</title>
        <authorList>
            <consortium name="US DOE Joint Genome Institute"/>
            <person name="Copeland A."/>
            <person name="Lucas S."/>
            <person name="Lapidus A."/>
            <person name="Barry K."/>
            <person name="Detter J.C."/>
            <person name="Glavina del Rio T."/>
            <person name="Hammon N."/>
            <person name="Israni S."/>
            <person name="Dalin E."/>
            <person name="Tice H."/>
            <person name="Pitluck S."/>
            <person name="Chertkov O."/>
            <person name="Brettin T."/>
            <person name="Bruce D."/>
            <person name="Han C."/>
            <person name="Schmutz J."/>
            <person name="Larimer F."/>
            <person name="Land M."/>
            <person name="Hauser L."/>
            <person name="Kyrpides N."/>
            <person name="Kim E."/>
            <person name="Richardson P."/>
            <person name="Mackenzie C."/>
            <person name="Choudhary M."/>
            <person name="Donohue T.J."/>
            <person name="Kaplan S."/>
        </authorList>
    </citation>
    <scope>NUCLEOTIDE SEQUENCE [LARGE SCALE GENOMIC DNA]</scope>
    <source>
        <strain evidence="13">ATCC 17025</strain>
    </source>
</reference>
<protein>
    <recommendedName>
        <fullName evidence="12">EamA domain-containing protein</fullName>
    </recommendedName>
</protein>
<feature type="transmembrane region" description="Helical" evidence="11">
    <location>
        <begin position="168"/>
        <end position="185"/>
    </location>
</feature>
<dbReference type="PANTHER" id="PTHR30561">
    <property type="entry name" value="SMR FAMILY PROTON-DEPENDENT DRUG EFFLUX TRANSPORTER SUGE"/>
    <property type="match status" value="1"/>
</dbReference>
<keyword evidence="9" id="KW-0443">Lipid metabolism</keyword>
<dbReference type="InterPro" id="IPR037185">
    <property type="entry name" value="EmrE-like"/>
</dbReference>
<keyword evidence="4" id="KW-0997">Cell inner membrane</keyword>
<dbReference type="EMBL" id="CP000661">
    <property type="protein sequence ID" value="ABP69404.1"/>
    <property type="molecule type" value="Genomic_DNA"/>
</dbReference>
<evidence type="ECO:0000256" key="2">
    <source>
        <dbReference type="ARBA" id="ARBA00022475"/>
    </source>
</evidence>
<keyword evidence="8 11" id="KW-1133">Transmembrane helix</keyword>
<organism evidence="13">
    <name type="scientific">Cereibacter sphaeroides (strain ATCC 17025 / ATH 2.4.3)</name>
    <name type="common">Rhodobacter sphaeroides</name>
    <dbReference type="NCBI Taxonomy" id="349102"/>
    <lineage>
        <taxon>Bacteria</taxon>
        <taxon>Pseudomonadati</taxon>
        <taxon>Pseudomonadota</taxon>
        <taxon>Alphaproteobacteria</taxon>
        <taxon>Rhodobacterales</taxon>
        <taxon>Paracoccaceae</taxon>
        <taxon>Cereibacter</taxon>
    </lineage>
</organism>
<dbReference type="InterPro" id="IPR000620">
    <property type="entry name" value="EamA_dom"/>
</dbReference>
<dbReference type="GO" id="GO:0009245">
    <property type="term" value="P:lipid A biosynthetic process"/>
    <property type="evidence" value="ECO:0007669"/>
    <property type="project" value="UniProtKB-KW"/>
</dbReference>
<evidence type="ECO:0000256" key="10">
    <source>
        <dbReference type="ARBA" id="ARBA00023136"/>
    </source>
</evidence>
<gene>
    <name evidence="13" type="ordered locus">Rsph17025_0498</name>
</gene>
<evidence type="ECO:0000256" key="5">
    <source>
        <dbReference type="ARBA" id="ARBA00022556"/>
    </source>
</evidence>
<accession>A4WPU0</accession>
<feature type="transmembrane region" description="Helical" evidence="11">
    <location>
        <begin position="257"/>
        <end position="279"/>
    </location>
</feature>
<evidence type="ECO:0000259" key="12">
    <source>
        <dbReference type="Pfam" id="PF00892"/>
    </source>
</evidence>
<comment type="subcellular location">
    <subcellularLocation>
        <location evidence="1">Cell membrane</location>
        <topology evidence="1">Multi-pass membrane protein</topology>
    </subcellularLocation>
</comment>
<feature type="transmembrane region" description="Helical" evidence="11">
    <location>
        <begin position="86"/>
        <end position="104"/>
    </location>
</feature>
<proteinExistence type="predicted"/>
<evidence type="ECO:0000256" key="3">
    <source>
        <dbReference type="ARBA" id="ARBA00022516"/>
    </source>
</evidence>
<keyword evidence="3" id="KW-0444">Lipid biosynthesis</keyword>
<dbReference type="GO" id="GO:0005886">
    <property type="term" value="C:plasma membrane"/>
    <property type="evidence" value="ECO:0007669"/>
    <property type="project" value="UniProtKB-SubCell"/>
</dbReference>
<dbReference type="KEGG" id="rsq:Rsph17025_0498"/>